<evidence type="ECO:0000313" key="5">
    <source>
        <dbReference type="Proteomes" id="UP001158045"/>
    </source>
</evidence>
<dbReference type="Pfam" id="PF16112">
    <property type="entry name" value="DUF4830"/>
    <property type="match status" value="1"/>
</dbReference>
<evidence type="ECO:0000313" key="4">
    <source>
        <dbReference type="EMBL" id="MDH8676792.1"/>
    </source>
</evidence>
<keyword evidence="2" id="KW-0812">Transmembrane</keyword>
<comment type="caution">
    <text evidence="4">The sequence shown here is derived from an EMBL/GenBank/DDBJ whole genome shotgun (WGS) entry which is preliminary data.</text>
</comment>
<evidence type="ECO:0000256" key="2">
    <source>
        <dbReference type="SAM" id="Phobius"/>
    </source>
</evidence>
<keyword evidence="2" id="KW-1133">Transmembrane helix</keyword>
<keyword evidence="5" id="KW-1185">Reference proteome</keyword>
<keyword evidence="2" id="KW-0472">Membrane</keyword>
<dbReference type="RefSeq" id="WP_281092591.1">
    <property type="nucleotide sequence ID" value="NZ_JARYZI010000001.1"/>
</dbReference>
<name>A0ABT6N8N7_9FIRM</name>
<dbReference type="InterPro" id="IPR032257">
    <property type="entry name" value="DUF4830"/>
</dbReference>
<evidence type="ECO:0000259" key="3">
    <source>
        <dbReference type="Pfam" id="PF16112"/>
    </source>
</evidence>
<proteinExistence type="predicted"/>
<feature type="transmembrane region" description="Helical" evidence="2">
    <location>
        <begin position="20"/>
        <end position="37"/>
    </location>
</feature>
<gene>
    <name evidence="4" type="ORF">QE109_01470</name>
</gene>
<reference evidence="4 5" key="1">
    <citation type="submission" date="2023-04" db="EMBL/GenBank/DDBJ databases">
        <title>Fusibacter bizertensis strain WBS, isolated from littoral bottom sediments of the Arctic seas - biochemical and genomic analysis.</title>
        <authorList>
            <person name="Brioukhanov A.L."/>
        </authorList>
    </citation>
    <scope>NUCLEOTIDE SEQUENCE [LARGE SCALE GENOMIC DNA]</scope>
    <source>
        <strain evidence="4 5">WBS</strain>
    </source>
</reference>
<dbReference type="EMBL" id="JARYZI010000001">
    <property type="protein sequence ID" value="MDH8676792.1"/>
    <property type="molecule type" value="Genomic_DNA"/>
</dbReference>
<feature type="domain" description="DUF4830" evidence="3">
    <location>
        <begin position="564"/>
        <end position="662"/>
    </location>
</feature>
<dbReference type="Proteomes" id="UP001158045">
    <property type="component" value="Unassembled WGS sequence"/>
</dbReference>
<organism evidence="4 5">
    <name type="scientific">Fusibacter bizertensis</name>
    <dbReference type="NCBI Taxonomy" id="1488331"/>
    <lineage>
        <taxon>Bacteria</taxon>
        <taxon>Bacillati</taxon>
        <taxon>Bacillota</taxon>
        <taxon>Clostridia</taxon>
        <taxon>Eubacteriales</taxon>
        <taxon>Eubacteriales Family XII. Incertae Sedis</taxon>
        <taxon>Fusibacter</taxon>
    </lineage>
</organism>
<sequence>MKQNRFKQLLNTQYRPWHYIGLAIALVILVFVIKHSLDQAALDHGSPDEIASSSEGVNTSLETSDTSDTAQTTEPSDITPESFTKTTVNGIDYYYIRPKLQRRVIALRELEPSEYPAPYDFSDWGIEDYEGRIFYAVVMLDIDTDVRLKTETITVADELQFLGHYKASSIEQVYRQLSIRYEDNYATYHYERTYYVTSLKEPTLYKRYEAYENQIPSKNTDSNSTILVLETISRIVEFDINSKKFNHMSKLSESDAKPNYDLSEYTIKHMPLEEATLGPAFSKITDEPRLRQLSIGSGSDVVFDKLGLPKDVKWLEGYYLLYDDLMLYLNMVEEKDTLTFYPILAADYYGPYPVAGIKVGMSLDEVLKIVKPSLVPYTQGSELVYPISIANDQEDLRISIDFNTDFKVCAIRFNYYPDSSADSSEKYEIKEQITTAAEKFFDEEKFAFKELHHITDFKIPSDNCYFNASTATSKNGDPVDEDFYTYNLTLDKPQKISDQPMRLFFEMLDVPNPCLITIGKDDGIMYQIDLNSFTASPLTSYDFSDYAVVDWRLIKASLLSDTLFMKNYGYTVSETFEPFEVKIPKDWTVKLGTYPVGQYWQLVNVFSKANGLDLSEQKGKTVTAHVYRINEQIATDHEGIKHSWPTDLVILRDDSKIVGAWLKYNISSIGPSFSGKALKTLTGLELGDWLVDESAYTLSSTYKSLEKLSPDEVIKGFFNAVDVDNKEKANMYLTPRSLFDALSSNIYPVEGRLYHTGFNENNSITENIVSATDVEVVSYFEPMTFKPITEEMIKVALQVGDRIEVEVLLNLKWKMAGFNTEGEKSTQFITLTKYPFGWKIEGLATGR</sequence>
<evidence type="ECO:0000256" key="1">
    <source>
        <dbReference type="SAM" id="MobiDB-lite"/>
    </source>
</evidence>
<feature type="compositionally biased region" description="Polar residues" evidence="1">
    <location>
        <begin position="51"/>
        <end position="81"/>
    </location>
</feature>
<protein>
    <submittedName>
        <fullName evidence="4">DUF4830 domain-containing protein</fullName>
    </submittedName>
</protein>
<feature type="region of interest" description="Disordered" evidence="1">
    <location>
        <begin position="47"/>
        <end position="81"/>
    </location>
</feature>
<accession>A0ABT6N8N7</accession>